<dbReference type="Proteomes" id="UP000824890">
    <property type="component" value="Unassembled WGS sequence"/>
</dbReference>
<keyword evidence="1" id="KW-0812">Transmembrane</keyword>
<dbReference type="EMBL" id="JAGKQM010000011">
    <property type="protein sequence ID" value="KAH0903527.1"/>
    <property type="molecule type" value="Genomic_DNA"/>
</dbReference>
<keyword evidence="1" id="KW-1133">Transmembrane helix</keyword>
<keyword evidence="3" id="KW-1185">Reference proteome</keyword>
<proteinExistence type="predicted"/>
<reference evidence="2 3" key="1">
    <citation type="submission" date="2021-05" db="EMBL/GenBank/DDBJ databases">
        <title>Genome Assembly of Synthetic Allotetraploid Brassica napus Reveals Homoeologous Exchanges between Subgenomes.</title>
        <authorList>
            <person name="Davis J.T."/>
        </authorList>
    </citation>
    <scope>NUCLEOTIDE SEQUENCE [LARGE SCALE GENOMIC DNA]</scope>
    <source>
        <strain evidence="3">cv. Da-Ae</strain>
        <tissue evidence="2">Seedling</tissue>
    </source>
</reference>
<keyword evidence="1" id="KW-0472">Membrane</keyword>
<feature type="transmembrane region" description="Helical" evidence="1">
    <location>
        <begin position="7"/>
        <end position="26"/>
    </location>
</feature>
<evidence type="ECO:0000256" key="1">
    <source>
        <dbReference type="SAM" id="Phobius"/>
    </source>
</evidence>
<organism evidence="2 3">
    <name type="scientific">Brassica napus</name>
    <name type="common">Rape</name>
    <dbReference type="NCBI Taxonomy" id="3708"/>
    <lineage>
        <taxon>Eukaryota</taxon>
        <taxon>Viridiplantae</taxon>
        <taxon>Streptophyta</taxon>
        <taxon>Embryophyta</taxon>
        <taxon>Tracheophyta</taxon>
        <taxon>Spermatophyta</taxon>
        <taxon>Magnoliopsida</taxon>
        <taxon>eudicotyledons</taxon>
        <taxon>Gunneridae</taxon>
        <taxon>Pentapetalae</taxon>
        <taxon>rosids</taxon>
        <taxon>malvids</taxon>
        <taxon>Brassicales</taxon>
        <taxon>Brassicaceae</taxon>
        <taxon>Brassiceae</taxon>
        <taxon>Brassica</taxon>
    </lineage>
</organism>
<evidence type="ECO:0000313" key="3">
    <source>
        <dbReference type="Proteomes" id="UP000824890"/>
    </source>
</evidence>
<accession>A0ABQ8BFB0</accession>
<protein>
    <submittedName>
        <fullName evidence="2">Uncharacterized protein</fullName>
    </submittedName>
</protein>
<evidence type="ECO:0000313" key="2">
    <source>
        <dbReference type="EMBL" id="KAH0903527.1"/>
    </source>
</evidence>
<comment type="caution">
    <text evidence="2">The sequence shown here is derived from an EMBL/GenBank/DDBJ whole genome shotgun (WGS) entry which is preliminary data.</text>
</comment>
<sequence>MAGRLTLLYSVISGLVGFNPSSFLLFKRQSTGNKNFLDGYCFPKKKGGLGMRNFRVGMKLAWIELSTCLTLLWALNEKSYRFYWIFKKLFELKPEALKLLICQIGNGNSAFFWWDPWTPFGTFYSYIGAEGQKNGWILQWARSDIQLQLLAYMSTLVFSSNPNTYQWKI</sequence>
<name>A0ABQ8BFB0_BRANA</name>
<gene>
    <name evidence="2" type="ORF">HID58_043030</name>
</gene>